<evidence type="ECO:0000256" key="1">
    <source>
        <dbReference type="ARBA" id="ARBA00005104"/>
    </source>
</evidence>
<sequence>MSGFWFSELSDLSEQQLYAAYAPPAEAESWLRVNFVTSADGAVEVEGRSGGLSGTADKRVFKVLRARCDVLLAGAGTVKAENYRELVLDQGRTAWRRAHGMEDVPIMAVVSGSASLDPGSELFTKAPRRPIVICSAAAPTERVRDLRQVADVIAAGDDGIDFPAAIAALRKRGLKQILCEGGAMTFGYLSAANLVDELCLTVSPLLTGPGASRISAGPARSAVHNLRLRHTLHEADNLMLRYLRG</sequence>
<accession>A0A895XVV1</accession>
<feature type="domain" description="Bacterial bifunctional deaminase-reductase C-terminal" evidence="4">
    <location>
        <begin position="30"/>
        <end position="232"/>
    </location>
</feature>
<dbReference type="InterPro" id="IPR024072">
    <property type="entry name" value="DHFR-like_dom_sf"/>
</dbReference>
<proteinExistence type="predicted"/>
<dbReference type="KEGG" id="nav:JQS30_05420"/>
<dbReference type="AlphaFoldDB" id="A0A895XVV1"/>
<evidence type="ECO:0000313" key="5">
    <source>
        <dbReference type="EMBL" id="QSB06350.1"/>
    </source>
</evidence>
<dbReference type="Proteomes" id="UP000662939">
    <property type="component" value="Chromosome"/>
</dbReference>
<dbReference type="InterPro" id="IPR002734">
    <property type="entry name" value="RibDG_C"/>
</dbReference>
<dbReference type="InterPro" id="IPR050765">
    <property type="entry name" value="Riboflavin_Biosynth_HTPR"/>
</dbReference>
<evidence type="ECO:0000313" key="6">
    <source>
        <dbReference type="Proteomes" id="UP000662939"/>
    </source>
</evidence>
<dbReference type="PANTHER" id="PTHR38011:SF7">
    <property type="entry name" value="2,5-DIAMINO-6-RIBOSYLAMINO-4(3H)-PYRIMIDINONE 5'-PHOSPHATE REDUCTASE"/>
    <property type="match status" value="1"/>
</dbReference>
<comment type="pathway">
    <text evidence="1">Cofactor biosynthesis; riboflavin biosynthesis.</text>
</comment>
<dbReference type="SUPFAM" id="SSF53597">
    <property type="entry name" value="Dihydrofolate reductase-like"/>
    <property type="match status" value="1"/>
</dbReference>
<dbReference type="RefSeq" id="WP_213172359.1">
    <property type="nucleotide sequence ID" value="NZ_CP070496.1"/>
</dbReference>
<dbReference type="EMBL" id="CP070496">
    <property type="protein sequence ID" value="QSB06350.1"/>
    <property type="molecule type" value="Genomic_DNA"/>
</dbReference>
<evidence type="ECO:0000256" key="3">
    <source>
        <dbReference type="ARBA" id="ARBA00023002"/>
    </source>
</evidence>
<gene>
    <name evidence="5" type="ORF">JQS30_05420</name>
</gene>
<protein>
    <submittedName>
        <fullName evidence="5">Pyrimidine reductase family protein</fullName>
    </submittedName>
</protein>
<dbReference type="Pfam" id="PF01872">
    <property type="entry name" value="RibD_C"/>
    <property type="match status" value="1"/>
</dbReference>
<name>A0A895XVV1_9ACTN</name>
<keyword evidence="2" id="KW-0521">NADP</keyword>
<organism evidence="5 6">
    <name type="scientific">Natronoglycomyces albus</name>
    <dbReference type="NCBI Taxonomy" id="2811108"/>
    <lineage>
        <taxon>Bacteria</taxon>
        <taxon>Bacillati</taxon>
        <taxon>Actinomycetota</taxon>
        <taxon>Actinomycetes</taxon>
        <taxon>Glycomycetales</taxon>
        <taxon>Glycomycetaceae</taxon>
        <taxon>Natronoglycomyces</taxon>
    </lineage>
</organism>
<dbReference type="PANTHER" id="PTHR38011">
    <property type="entry name" value="DIHYDROFOLATE REDUCTASE FAMILY PROTEIN (AFU_ORTHOLOGUE AFUA_8G06820)"/>
    <property type="match status" value="1"/>
</dbReference>
<keyword evidence="3" id="KW-0560">Oxidoreductase</keyword>
<evidence type="ECO:0000256" key="2">
    <source>
        <dbReference type="ARBA" id="ARBA00022857"/>
    </source>
</evidence>
<evidence type="ECO:0000259" key="4">
    <source>
        <dbReference type="Pfam" id="PF01872"/>
    </source>
</evidence>
<reference evidence="5" key="1">
    <citation type="submission" date="2021-02" db="EMBL/GenBank/DDBJ databases">
        <title>Natronoglycomyces albus gen. nov., sp. nov, a haloalkaliphilic actinobacterium from a soda solonchak soil.</title>
        <authorList>
            <person name="Sorokin D.Y."/>
            <person name="Khijniak T.V."/>
            <person name="Zakharycheva A.P."/>
            <person name="Boueva O.V."/>
            <person name="Ariskina E.V."/>
            <person name="Hahnke R.L."/>
            <person name="Bunk B."/>
            <person name="Sproer C."/>
            <person name="Schumann P."/>
            <person name="Evtushenko L.I."/>
            <person name="Kublanov I.V."/>
        </authorList>
    </citation>
    <scope>NUCLEOTIDE SEQUENCE</scope>
    <source>
        <strain evidence="5">DSM 106290</strain>
    </source>
</reference>
<keyword evidence="6" id="KW-1185">Reference proteome</keyword>
<dbReference type="Gene3D" id="3.40.430.10">
    <property type="entry name" value="Dihydrofolate Reductase, subunit A"/>
    <property type="match status" value="1"/>
</dbReference>
<dbReference type="GO" id="GO:0009231">
    <property type="term" value="P:riboflavin biosynthetic process"/>
    <property type="evidence" value="ECO:0007669"/>
    <property type="project" value="InterPro"/>
</dbReference>
<dbReference type="GO" id="GO:0008703">
    <property type="term" value="F:5-amino-6-(5-phosphoribosylamino)uracil reductase activity"/>
    <property type="evidence" value="ECO:0007669"/>
    <property type="project" value="InterPro"/>
</dbReference>